<dbReference type="SUPFAM" id="SSF50729">
    <property type="entry name" value="PH domain-like"/>
    <property type="match status" value="1"/>
</dbReference>
<dbReference type="InterPro" id="IPR046355">
    <property type="entry name" value="Gab1-4-like"/>
</dbReference>
<name>A0A7F5RM97_AGRPL</name>
<reference evidence="3" key="1">
    <citation type="submission" date="2025-08" db="UniProtKB">
        <authorList>
            <consortium name="RefSeq"/>
        </authorList>
    </citation>
    <scope>IDENTIFICATION</scope>
    <source>
        <tissue evidence="3">Entire body</tissue>
    </source>
</reference>
<dbReference type="PROSITE" id="PS50003">
    <property type="entry name" value="PH_DOMAIN"/>
    <property type="match status" value="1"/>
</dbReference>
<dbReference type="GeneID" id="108732963"/>
<dbReference type="GO" id="GO:0005737">
    <property type="term" value="C:cytoplasm"/>
    <property type="evidence" value="ECO:0007669"/>
    <property type="project" value="TreeGrafter"/>
</dbReference>
<dbReference type="FunFam" id="2.30.29.30:FF:000286">
    <property type="entry name" value="PH-protein kinase domain containing protein"/>
    <property type="match status" value="1"/>
</dbReference>
<evidence type="ECO:0000313" key="2">
    <source>
        <dbReference type="Proteomes" id="UP000192223"/>
    </source>
</evidence>
<dbReference type="PANTHER" id="PTHR45960">
    <property type="entry name" value="GRB2-ASSOCIATED-BINDING PROTEIN"/>
    <property type="match status" value="1"/>
</dbReference>
<dbReference type="CTD" id="38321"/>
<dbReference type="KEGG" id="apln:108732963"/>
<dbReference type="SMART" id="SM00233">
    <property type="entry name" value="PH"/>
    <property type="match status" value="1"/>
</dbReference>
<dbReference type="InterPro" id="IPR011993">
    <property type="entry name" value="PH-like_dom_sf"/>
</dbReference>
<dbReference type="GO" id="GO:0035591">
    <property type="term" value="F:signaling adaptor activity"/>
    <property type="evidence" value="ECO:0007669"/>
    <property type="project" value="TreeGrafter"/>
</dbReference>
<dbReference type="Pfam" id="PF00169">
    <property type="entry name" value="PH"/>
    <property type="match status" value="1"/>
</dbReference>
<accession>A0A7F5RM97</accession>
<evidence type="ECO:0000259" key="1">
    <source>
        <dbReference type="PROSITE" id="PS50003"/>
    </source>
</evidence>
<dbReference type="Proteomes" id="UP000192223">
    <property type="component" value="Unplaced"/>
</dbReference>
<dbReference type="InParanoid" id="A0A7F5RM97"/>
<keyword evidence="2" id="KW-1185">Reference proteome</keyword>
<proteinExistence type="predicted"/>
<dbReference type="PANTHER" id="PTHR45960:SF2">
    <property type="entry name" value="PROTEIN DAUGHTER OF SEVENLESS"/>
    <property type="match status" value="1"/>
</dbReference>
<organism evidence="2 3">
    <name type="scientific">Agrilus planipennis</name>
    <name type="common">Emerald ash borer</name>
    <name type="synonym">Agrilus marcopoli</name>
    <dbReference type="NCBI Taxonomy" id="224129"/>
    <lineage>
        <taxon>Eukaryota</taxon>
        <taxon>Metazoa</taxon>
        <taxon>Ecdysozoa</taxon>
        <taxon>Arthropoda</taxon>
        <taxon>Hexapoda</taxon>
        <taxon>Insecta</taxon>
        <taxon>Pterygota</taxon>
        <taxon>Neoptera</taxon>
        <taxon>Endopterygota</taxon>
        <taxon>Coleoptera</taxon>
        <taxon>Polyphaga</taxon>
        <taxon>Elateriformia</taxon>
        <taxon>Buprestoidea</taxon>
        <taxon>Buprestidae</taxon>
        <taxon>Agrilinae</taxon>
        <taxon>Agrilus</taxon>
    </lineage>
</organism>
<dbReference type="RefSeq" id="XP_025836935.1">
    <property type="nucleotide sequence ID" value="XM_025981150.1"/>
</dbReference>
<dbReference type="Gene3D" id="2.30.29.30">
    <property type="entry name" value="Pleckstrin-homology domain (PH domain)/Phosphotyrosine-binding domain (PTB)"/>
    <property type="match status" value="1"/>
</dbReference>
<evidence type="ECO:0000313" key="3">
    <source>
        <dbReference type="RefSeq" id="XP_025836935.1"/>
    </source>
</evidence>
<dbReference type="OrthoDB" id="67516at2759"/>
<dbReference type="InterPro" id="IPR001849">
    <property type="entry name" value="PH_domain"/>
</dbReference>
<feature type="domain" description="PH" evidence="1">
    <location>
        <begin position="7"/>
        <end position="117"/>
    </location>
</feature>
<gene>
    <name evidence="3" type="primary">LOC108732963</name>
</gene>
<dbReference type="GO" id="GO:0007165">
    <property type="term" value="P:signal transduction"/>
    <property type="evidence" value="ECO:0007669"/>
    <property type="project" value="TreeGrafter"/>
</dbReference>
<sequence length="348" mass="39964">MSRNGKEVLYEGWLTKSPPTKRIWRARWRKRWFSLQPGELPGQYLLTYYTDRNCRKLKGVIDLDHCEQVDTGLKYEVKKLKFDFMFDIKTPTRTYYLAADNENEMKAWVKCICDILGLEATTEEQQQTERHIAIESPPTTDVYFTEVKNEQSVKNNFDSPPVSPVSTGPYIPISECITGRSPTQGAQDFYSLLRHNVANSYFRPDYSKNHMNATYETSPTYLNDVIIHNEGDPRFYDSPRQLQAPRRTLKNSENYCNVRVEKNSNISPLQSPTDSESVFTDDDWTHNTMSSNNSNARMPLASDSSMGEATQKLNKIALDNNSSSPLPPPRPFVNLLCQDIVGTPNFRN</sequence>
<dbReference type="CDD" id="cd13384">
    <property type="entry name" value="PH_Gab2_2"/>
    <property type="match status" value="1"/>
</dbReference>
<protein>
    <submittedName>
        <fullName evidence="3">Protein daughter of sevenless</fullName>
    </submittedName>
</protein>
<dbReference type="AlphaFoldDB" id="A0A7F5RM97"/>